<dbReference type="Proteomes" id="UP000538292">
    <property type="component" value="Unassembled WGS sequence"/>
</dbReference>
<comment type="function">
    <text evidence="7">The UvrABC repair system catalyzes the recognition and processing of DNA lesions. UvrC both incises the 5' and 3' sides of the lesion. The N-terminal half is responsible for the 3' incision and the C-terminal half is responsible for the 5' incision.</text>
</comment>
<accession>A0A7W1XR01</accession>
<dbReference type="InterPro" id="IPR047296">
    <property type="entry name" value="GIY-YIG_UvrC_Cho"/>
</dbReference>
<dbReference type="SUPFAM" id="SSF46600">
    <property type="entry name" value="C-terminal UvrC-binding domain of UvrB"/>
    <property type="match status" value="1"/>
</dbReference>
<evidence type="ECO:0000313" key="13">
    <source>
        <dbReference type="Proteomes" id="UP000538292"/>
    </source>
</evidence>
<dbReference type="NCBIfam" id="TIGR00194">
    <property type="entry name" value="uvrC"/>
    <property type="match status" value="1"/>
</dbReference>
<dbReference type="GO" id="GO:0009432">
    <property type="term" value="P:SOS response"/>
    <property type="evidence" value="ECO:0007669"/>
    <property type="project" value="UniProtKB-UniRule"/>
</dbReference>
<evidence type="ECO:0000256" key="7">
    <source>
        <dbReference type="HAMAP-Rule" id="MF_00203"/>
    </source>
</evidence>
<feature type="domain" description="UVR" evidence="9">
    <location>
        <begin position="196"/>
        <end position="231"/>
    </location>
</feature>
<dbReference type="InterPro" id="IPR001943">
    <property type="entry name" value="UVR_dom"/>
</dbReference>
<dbReference type="InterPro" id="IPR036876">
    <property type="entry name" value="UVR_dom_sf"/>
</dbReference>
<dbReference type="CDD" id="cd10434">
    <property type="entry name" value="GIY-YIG_UvrC_Cho"/>
    <property type="match status" value="1"/>
</dbReference>
<evidence type="ECO:0000256" key="8">
    <source>
        <dbReference type="SAM" id="Coils"/>
    </source>
</evidence>
<dbReference type="Pfam" id="PF08459">
    <property type="entry name" value="UvrC_RNaseH_dom"/>
    <property type="match status" value="1"/>
</dbReference>
<dbReference type="InterPro" id="IPR050066">
    <property type="entry name" value="UvrABC_protein_C"/>
</dbReference>
<keyword evidence="5 7" id="KW-0234">DNA repair</keyword>
<evidence type="ECO:0000256" key="5">
    <source>
        <dbReference type="ARBA" id="ARBA00023204"/>
    </source>
</evidence>
<dbReference type="Pfam" id="PF02151">
    <property type="entry name" value="UVR"/>
    <property type="match status" value="1"/>
</dbReference>
<dbReference type="PROSITE" id="PS50151">
    <property type="entry name" value="UVR"/>
    <property type="match status" value="1"/>
</dbReference>
<dbReference type="AlphaFoldDB" id="A0A7W1XR01"/>
<dbReference type="EMBL" id="JACEOL010000014">
    <property type="protein sequence ID" value="MBA4601692.1"/>
    <property type="molecule type" value="Genomic_DNA"/>
</dbReference>
<keyword evidence="4 7" id="KW-0267">Excision nuclease</keyword>
<dbReference type="Gene3D" id="3.30.420.340">
    <property type="entry name" value="UvrC, RNAse H endonuclease domain"/>
    <property type="match status" value="1"/>
</dbReference>
<dbReference type="InterPro" id="IPR035901">
    <property type="entry name" value="GIY-YIG_endonuc_sf"/>
</dbReference>
<dbReference type="GO" id="GO:0006289">
    <property type="term" value="P:nucleotide-excision repair"/>
    <property type="evidence" value="ECO:0007669"/>
    <property type="project" value="UniProtKB-UniRule"/>
</dbReference>
<dbReference type="Gene3D" id="1.10.150.20">
    <property type="entry name" value="5' to 3' exonuclease, C-terminal subdomain"/>
    <property type="match status" value="1"/>
</dbReference>
<name>A0A7W1XR01_9BACL</name>
<feature type="domain" description="GIY-YIG" evidence="10">
    <location>
        <begin position="14"/>
        <end position="91"/>
    </location>
</feature>
<dbReference type="GO" id="GO:0003677">
    <property type="term" value="F:DNA binding"/>
    <property type="evidence" value="ECO:0007669"/>
    <property type="project" value="UniProtKB-UniRule"/>
</dbReference>
<evidence type="ECO:0000256" key="1">
    <source>
        <dbReference type="ARBA" id="ARBA00022490"/>
    </source>
</evidence>
<keyword evidence="1 7" id="KW-0963">Cytoplasm</keyword>
<dbReference type="InterPro" id="IPR010994">
    <property type="entry name" value="RuvA_2-like"/>
</dbReference>
<protein>
    <recommendedName>
        <fullName evidence="7">UvrABC system protein C</fullName>
        <shortName evidence="7">Protein UvrC</shortName>
    </recommendedName>
    <alternativeName>
        <fullName evidence="7">Excinuclease ABC subunit C</fullName>
    </alternativeName>
</protein>
<feature type="coiled-coil region" evidence="8">
    <location>
        <begin position="192"/>
        <end position="219"/>
    </location>
</feature>
<dbReference type="Pfam" id="PF01541">
    <property type="entry name" value="GIY-YIG"/>
    <property type="match status" value="1"/>
</dbReference>
<dbReference type="InterPro" id="IPR001162">
    <property type="entry name" value="UvrC_RNase_H_dom"/>
</dbReference>
<dbReference type="InterPro" id="IPR004791">
    <property type="entry name" value="UvrC"/>
</dbReference>
<gene>
    <name evidence="7 12" type="primary">uvrC</name>
    <name evidence="12" type="ORF">H2C83_05015</name>
</gene>
<dbReference type="FunFam" id="3.30.420.340:FF:000002">
    <property type="entry name" value="UvrABC system protein C"/>
    <property type="match status" value="1"/>
</dbReference>
<evidence type="ECO:0000259" key="10">
    <source>
        <dbReference type="PROSITE" id="PS50164"/>
    </source>
</evidence>
<dbReference type="InterPro" id="IPR000305">
    <property type="entry name" value="GIY-YIG_endonuc"/>
</dbReference>
<dbReference type="Gene3D" id="4.10.860.10">
    <property type="entry name" value="UVR domain"/>
    <property type="match status" value="1"/>
</dbReference>
<comment type="caution">
    <text evidence="12">The sequence shown here is derived from an EMBL/GenBank/DDBJ whole genome shotgun (WGS) entry which is preliminary data.</text>
</comment>
<evidence type="ECO:0000313" key="12">
    <source>
        <dbReference type="EMBL" id="MBA4601692.1"/>
    </source>
</evidence>
<dbReference type="HAMAP" id="MF_00203">
    <property type="entry name" value="UvrC"/>
    <property type="match status" value="1"/>
</dbReference>
<dbReference type="Pfam" id="PF14520">
    <property type="entry name" value="HHH_5"/>
    <property type="match status" value="1"/>
</dbReference>
<organism evidence="12 13">
    <name type="scientific">Thermoactinomyces mirandus</name>
    <dbReference type="NCBI Taxonomy" id="2756294"/>
    <lineage>
        <taxon>Bacteria</taxon>
        <taxon>Bacillati</taxon>
        <taxon>Bacillota</taxon>
        <taxon>Bacilli</taxon>
        <taxon>Bacillales</taxon>
        <taxon>Thermoactinomycetaceae</taxon>
        <taxon>Thermoactinomyces</taxon>
    </lineage>
</organism>
<keyword evidence="13" id="KW-1185">Reference proteome</keyword>
<dbReference type="PROSITE" id="PS50164">
    <property type="entry name" value="GIY_YIG"/>
    <property type="match status" value="1"/>
</dbReference>
<reference evidence="12 13" key="1">
    <citation type="submission" date="2020-07" db="EMBL/GenBank/DDBJ databases">
        <title>Thermoactinomyces phylogeny.</title>
        <authorList>
            <person name="Dunlap C."/>
        </authorList>
    </citation>
    <scope>NUCLEOTIDE SEQUENCE [LARGE SCALE GENOMIC DNA]</scope>
    <source>
        <strain evidence="12 13">AMNI-1</strain>
    </source>
</reference>
<dbReference type="Gene3D" id="3.40.1440.10">
    <property type="entry name" value="GIY-YIG endonuclease"/>
    <property type="match status" value="1"/>
</dbReference>
<keyword evidence="3 7" id="KW-0228">DNA excision</keyword>
<comment type="subunit">
    <text evidence="7">Interacts with UvrB in an incision complex.</text>
</comment>
<dbReference type="PANTHER" id="PTHR30562">
    <property type="entry name" value="UVRC/OXIDOREDUCTASE"/>
    <property type="match status" value="1"/>
</dbReference>
<dbReference type="SMART" id="SM00465">
    <property type="entry name" value="GIYc"/>
    <property type="match status" value="1"/>
</dbReference>
<dbReference type="PANTHER" id="PTHR30562:SF1">
    <property type="entry name" value="UVRABC SYSTEM PROTEIN C"/>
    <property type="match status" value="1"/>
</dbReference>
<evidence type="ECO:0000256" key="3">
    <source>
        <dbReference type="ARBA" id="ARBA00022769"/>
    </source>
</evidence>
<sequence>MLMGIKDKLLLLPDKPGCYLMRNRENEVIYVGKAKNLRNRVRSYFTGSHDAKTQRLVMDIVDFEYIVTSSPLEALILELNLIKKYRPKYNVMLKDDKSYPYIRLTKEKHPRLEVTRKLKKDGSRYFGPYPHAGAAQHTKKLLDRLFPLRKCKTLPKRVCLYYHLGQCVAPCEMDVDPGVYDEITKKVVRFLNGGALELKNELQKKMEEAAEKLEFERAKEYRDLIGDIESTMEKQNIVMSDHKDMDIFGFAAEKGWMCIQVFFIRQGKLIEREVSVFPHYNSAEEDFISFVAQFYHEMPTTPKEIHLPQGVDVELLTKLLPEVRVHVPKRGMKKNLVRMATENAEIALRERFLLMERDEQKTLQAMEGLSQALGIGLPHRIEAFDNSNIQGADPVSAMVCFIDGKPVKKEYRKYRIRTVSSPNDVETMREVIRRRYTRVLKENGSLPDLILVDGGKGQIHAAQDVLENELGLFIPVGGMVKDDKHQTARLMAGDPVQDVKIERGSESFYLVQRIQEEVHRFAISFHRQVRGKSLIQSELDKIPGVGPKRRQLLYKHFGSLENIRNATIEEFRQAGIGDQLARTIINSLNKQG</sequence>
<evidence type="ECO:0000259" key="11">
    <source>
        <dbReference type="PROSITE" id="PS50165"/>
    </source>
</evidence>
<proteinExistence type="inferred from homology"/>
<evidence type="ECO:0000256" key="2">
    <source>
        <dbReference type="ARBA" id="ARBA00022763"/>
    </source>
</evidence>
<dbReference type="SUPFAM" id="SSF82771">
    <property type="entry name" value="GIY-YIG endonuclease"/>
    <property type="match status" value="1"/>
</dbReference>
<dbReference type="Pfam" id="PF22920">
    <property type="entry name" value="UvrC_RNaseH"/>
    <property type="match status" value="1"/>
</dbReference>
<dbReference type="FunFam" id="3.40.1440.10:FF:000001">
    <property type="entry name" value="UvrABC system protein C"/>
    <property type="match status" value="1"/>
</dbReference>
<dbReference type="InterPro" id="IPR038476">
    <property type="entry name" value="UvrC_RNase_H_dom_sf"/>
</dbReference>
<keyword evidence="2 7" id="KW-0227">DNA damage</keyword>
<dbReference type="PROSITE" id="PS50165">
    <property type="entry name" value="UVRC"/>
    <property type="match status" value="1"/>
</dbReference>
<evidence type="ECO:0000259" key="9">
    <source>
        <dbReference type="PROSITE" id="PS50151"/>
    </source>
</evidence>
<keyword evidence="6 7" id="KW-0742">SOS response</keyword>
<dbReference type="SUPFAM" id="SSF47781">
    <property type="entry name" value="RuvA domain 2-like"/>
    <property type="match status" value="1"/>
</dbReference>
<comment type="subcellular location">
    <subcellularLocation>
        <location evidence="7">Cytoplasm</location>
    </subcellularLocation>
</comment>
<dbReference type="GO" id="GO:0005737">
    <property type="term" value="C:cytoplasm"/>
    <property type="evidence" value="ECO:0007669"/>
    <property type="project" value="UniProtKB-SubCell"/>
</dbReference>
<evidence type="ECO:0000256" key="6">
    <source>
        <dbReference type="ARBA" id="ARBA00023236"/>
    </source>
</evidence>
<comment type="similarity">
    <text evidence="7">Belongs to the UvrC family.</text>
</comment>
<feature type="domain" description="UvrC family homology region profile" evidence="11">
    <location>
        <begin position="247"/>
        <end position="466"/>
    </location>
</feature>
<dbReference type="GO" id="GO:0009381">
    <property type="term" value="F:excinuclease ABC activity"/>
    <property type="evidence" value="ECO:0007669"/>
    <property type="project" value="UniProtKB-UniRule"/>
</dbReference>
<dbReference type="GO" id="GO:0009380">
    <property type="term" value="C:excinuclease repair complex"/>
    <property type="evidence" value="ECO:0007669"/>
    <property type="project" value="InterPro"/>
</dbReference>
<evidence type="ECO:0000256" key="4">
    <source>
        <dbReference type="ARBA" id="ARBA00022881"/>
    </source>
</evidence>
<keyword evidence="8" id="KW-0175">Coiled coil</keyword>